<keyword evidence="2" id="KW-1185">Reference proteome</keyword>
<dbReference type="EMBL" id="QTSX02004973">
    <property type="protein sequence ID" value="KAJ9063356.1"/>
    <property type="molecule type" value="Genomic_DNA"/>
</dbReference>
<organism evidence="1 2">
    <name type="scientific">Entomophthora muscae</name>
    <dbReference type="NCBI Taxonomy" id="34485"/>
    <lineage>
        <taxon>Eukaryota</taxon>
        <taxon>Fungi</taxon>
        <taxon>Fungi incertae sedis</taxon>
        <taxon>Zoopagomycota</taxon>
        <taxon>Entomophthoromycotina</taxon>
        <taxon>Entomophthoromycetes</taxon>
        <taxon>Entomophthorales</taxon>
        <taxon>Entomophthoraceae</taxon>
        <taxon>Entomophthora</taxon>
    </lineage>
</organism>
<reference evidence="1" key="1">
    <citation type="submission" date="2022-04" db="EMBL/GenBank/DDBJ databases">
        <title>Genome of the entomopathogenic fungus Entomophthora muscae.</title>
        <authorList>
            <person name="Elya C."/>
            <person name="Lovett B.R."/>
            <person name="Lee E."/>
            <person name="Macias A.M."/>
            <person name="Hajek A.E."/>
            <person name="De Bivort B.L."/>
            <person name="Kasson M.T."/>
            <person name="De Fine Licht H.H."/>
            <person name="Stajich J.E."/>
        </authorList>
    </citation>
    <scope>NUCLEOTIDE SEQUENCE</scope>
    <source>
        <strain evidence="1">Berkeley</strain>
    </source>
</reference>
<protein>
    <submittedName>
        <fullName evidence="1">Uncharacterized protein</fullName>
    </submittedName>
</protein>
<dbReference type="Proteomes" id="UP001165960">
    <property type="component" value="Unassembled WGS sequence"/>
</dbReference>
<proteinExistence type="predicted"/>
<name>A0ACC2SM96_9FUNG</name>
<accession>A0ACC2SM96</accession>
<evidence type="ECO:0000313" key="2">
    <source>
        <dbReference type="Proteomes" id="UP001165960"/>
    </source>
</evidence>
<comment type="caution">
    <text evidence="1">The sequence shown here is derived from an EMBL/GenBank/DDBJ whole genome shotgun (WGS) entry which is preliminary data.</text>
</comment>
<gene>
    <name evidence="1" type="ORF">DSO57_1001262</name>
</gene>
<evidence type="ECO:0000313" key="1">
    <source>
        <dbReference type="EMBL" id="KAJ9063356.1"/>
    </source>
</evidence>
<sequence>MSMIQSIFVTILLACSGIVCGANQPSRFTRAGSTPSSSQQNQKPSSATKTLDRAVDPRKKSRDPKHDRALEGKSDLPTDVKEFKNRAEKKAMEMGRLFLANCHKMEHVCTKKGFITDYCISSLAEMCLANFRTAGKLY</sequence>